<dbReference type="EMBL" id="JAUCMN010000002">
    <property type="protein sequence ID" value="MDM7890977.1"/>
    <property type="molecule type" value="Genomic_DNA"/>
</dbReference>
<comment type="caution">
    <text evidence="1">The sequence shown here is derived from an EMBL/GenBank/DDBJ whole genome shotgun (WGS) entry which is preliminary data.</text>
</comment>
<gene>
    <name evidence="1" type="ORF">QUG93_04705</name>
</gene>
<name>A0ABT7TN19_9MICO</name>
<reference evidence="1 2" key="1">
    <citation type="submission" date="2023-06" db="EMBL/GenBank/DDBJ databases">
        <authorList>
            <person name="Feng G."/>
            <person name="Li J."/>
            <person name="Zhu H."/>
        </authorList>
    </citation>
    <scope>NUCLEOTIDE SEQUENCE [LARGE SCALE GENOMIC DNA]</scope>
    <source>
        <strain evidence="1 2">RHCKG28</strain>
    </source>
</reference>
<sequence>MFTHLTAALIHGWPLIGPAPDRVHVTVPTIEQTVHRAGVILHAPGAGALHLAAARLDGVPVGDRATTASLVARTEPVHVAAVAIDAAVRDGSLTAAQLADALPAGPGRGSRRARTVLAALDARHETAGESYTAIRLVQIGVGQVVPQHEFRHDGFTDRVDFWLPDIRVVVEFDGKQKYTDPAMLAGRHPGDVVWTEKRREDRLRRRREVRTVVRVTWWHLERLDRFQALFRSHDLHVGGETRPGGHIRNA</sequence>
<proteinExistence type="predicted"/>
<evidence type="ECO:0000313" key="2">
    <source>
        <dbReference type="Proteomes" id="UP001236404"/>
    </source>
</evidence>
<accession>A0ABT7TN19</accession>
<dbReference type="Proteomes" id="UP001236404">
    <property type="component" value="Unassembled WGS sequence"/>
</dbReference>
<dbReference type="RefSeq" id="WP_289472504.1">
    <property type="nucleotide sequence ID" value="NZ_JAUCMN010000002.1"/>
</dbReference>
<protein>
    <recommendedName>
        <fullName evidence="3">DUF559 domain-containing protein</fullName>
    </recommendedName>
</protein>
<organism evidence="1 2">
    <name type="scientific">Curtobacterium caseinilyticum</name>
    <dbReference type="NCBI Taxonomy" id="3055137"/>
    <lineage>
        <taxon>Bacteria</taxon>
        <taxon>Bacillati</taxon>
        <taxon>Actinomycetota</taxon>
        <taxon>Actinomycetes</taxon>
        <taxon>Micrococcales</taxon>
        <taxon>Microbacteriaceae</taxon>
        <taxon>Curtobacterium</taxon>
    </lineage>
</organism>
<evidence type="ECO:0000313" key="1">
    <source>
        <dbReference type="EMBL" id="MDM7890977.1"/>
    </source>
</evidence>
<keyword evidence="2" id="KW-1185">Reference proteome</keyword>
<evidence type="ECO:0008006" key="3">
    <source>
        <dbReference type="Google" id="ProtNLM"/>
    </source>
</evidence>